<dbReference type="InterPro" id="IPR052104">
    <property type="entry name" value="Mito_Release_Factor_mL62"/>
</dbReference>
<evidence type="ECO:0000313" key="4">
    <source>
        <dbReference type="Proteomes" id="UP000244722"/>
    </source>
</evidence>
<reference evidence="3 4" key="1">
    <citation type="submission" date="2017-04" db="EMBL/GenBank/DDBJ databases">
        <title>Draft genome sequence of Tuber borchii Vittad., a whitish edible truffle.</title>
        <authorList>
            <consortium name="DOE Joint Genome Institute"/>
            <person name="Murat C."/>
            <person name="Kuo A."/>
            <person name="Barry K.W."/>
            <person name="Clum A."/>
            <person name="Dockter R.B."/>
            <person name="Fauchery L."/>
            <person name="Iotti M."/>
            <person name="Kohler A."/>
            <person name="Labutti K."/>
            <person name="Lindquist E.A."/>
            <person name="Lipzen A."/>
            <person name="Ohm R.A."/>
            <person name="Wang M."/>
            <person name="Grigoriev I.V."/>
            <person name="Zambonelli A."/>
            <person name="Martin F.M."/>
        </authorList>
    </citation>
    <scope>NUCLEOTIDE SEQUENCE [LARGE SCALE GENOMIC DNA]</scope>
    <source>
        <strain evidence="3 4">Tbo3840</strain>
    </source>
</reference>
<dbReference type="InterPro" id="IPR000352">
    <property type="entry name" value="Pep_chain_release_fac_I"/>
</dbReference>
<keyword evidence="4" id="KW-1185">Reference proteome</keyword>
<dbReference type="Pfam" id="PF00472">
    <property type="entry name" value="RF-1"/>
    <property type="match status" value="1"/>
</dbReference>
<dbReference type="Proteomes" id="UP000244722">
    <property type="component" value="Unassembled WGS sequence"/>
</dbReference>
<accession>A0A2T7A1P9</accession>
<feature type="region of interest" description="Disordered" evidence="1">
    <location>
        <begin position="162"/>
        <end position="191"/>
    </location>
</feature>
<sequence>MFLTRLIPRPTGFTWSTEAKVRVAFWSAYKGPSREEEEQIKQKRKWLAEFIPESIPRKNCDLVFSRASGPGGQNVNKVNSKVTLRLNLSTKGDFIPPYILEEVLKKSKYRTKNDEIVIQSDSSRKQAENIEDCYRKLYTSIRECIQVPGETSEDTKKRIEKLEKAGKEKRLREKKVDSAKKTSRKGGRGEY</sequence>
<evidence type="ECO:0000313" key="3">
    <source>
        <dbReference type="EMBL" id="PUU81672.1"/>
    </source>
</evidence>
<organism evidence="3 4">
    <name type="scientific">Tuber borchii</name>
    <name type="common">White truffle</name>
    <dbReference type="NCBI Taxonomy" id="42251"/>
    <lineage>
        <taxon>Eukaryota</taxon>
        <taxon>Fungi</taxon>
        <taxon>Dikarya</taxon>
        <taxon>Ascomycota</taxon>
        <taxon>Pezizomycotina</taxon>
        <taxon>Pezizomycetes</taxon>
        <taxon>Pezizales</taxon>
        <taxon>Tuberaceae</taxon>
        <taxon>Tuber</taxon>
    </lineage>
</organism>
<dbReference type="OrthoDB" id="270639at2759"/>
<dbReference type="SUPFAM" id="SSF110916">
    <property type="entry name" value="Peptidyl-tRNA hydrolase domain-like"/>
    <property type="match status" value="1"/>
</dbReference>
<dbReference type="GO" id="GO:0016150">
    <property type="term" value="F:translation release factor activity, codon nonspecific"/>
    <property type="evidence" value="ECO:0007669"/>
    <property type="project" value="TreeGrafter"/>
</dbReference>
<keyword evidence="3" id="KW-0378">Hydrolase</keyword>
<dbReference type="GO" id="GO:0004045">
    <property type="term" value="F:peptidyl-tRNA hydrolase activity"/>
    <property type="evidence" value="ECO:0007669"/>
    <property type="project" value="TreeGrafter"/>
</dbReference>
<name>A0A2T7A1P9_TUBBO</name>
<dbReference type="PANTHER" id="PTHR11075">
    <property type="entry name" value="PEPTIDE CHAIN RELEASE FACTOR"/>
    <property type="match status" value="1"/>
</dbReference>
<comment type="caution">
    <text evidence="3">The sequence shown here is derived from an EMBL/GenBank/DDBJ whole genome shotgun (WGS) entry which is preliminary data.</text>
</comment>
<protein>
    <submittedName>
        <fullName evidence="3">Peptidyl-tRNA hydrolase domain-containing protein</fullName>
    </submittedName>
</protein>
<evidence type="ECO:0000259" key="2">
    <source>
        <dbReference type="PROSITE" id="PS00745"/>
    </source>
</evidence>
<dbReference type="PROSITE" id="PS00745">
    <property type="entry name" value="RF_PROK_I"/>
    <property type="match status" value="1"/>
</dbReference>
<dbReference type="Gene3D" id="3.30.160.20">
    <property type="match status" value="1"/>
</dbReference>
<feature type="compositionally biased region" description="Basic and acidic residues" evidence="1">
    <location>
        <begin position="162"/>
        <end position="180"/>
    </location>
</feature>
<dbReference type="STRING" id="42251.A0A2T7A1P9"/>
<feature type="compositionally biased region" description="Basic residues" evidence="1">
    <location>
        <begin position="181"/>
        <end position="191"/>
    </location>
</feature>
<dbReference type="AlphaFoldDB" id="A0A2T7A1P9"/>
<gene>
    <name evidence="3" type="ORF">B9Z19DRAFT_1076691</name>
</gene>
<evidence type="ECO:0000256" key="1">
    <source>
        <dbReference type="SAM" id="MobiDB-lite"/>
    </source>
</evidence>
<dbReference type="EMBL" id="NESQ01000042">
    <property type="protein sequence ID" value="PUU81672.1"/>
    <property type="molecule type" value="Genomic_DNA"/>
</dbReference>
<proteinExistence type="predicted"/>
<feature type="domain" description="Prokaryotic-type class I peptide chain release factors" evidence="2">
    <location>
        <begin position="66"/>
        <end position="82"/>
    </location>
</feature>
<dbReference type="PANTHER" id="PTHR11075:SF54">
    <property type="entry name" value="LARGE RIBOSOMAL SUBUNIT PROTEIN ML62"/>
    <property type="match status" value="1"/>
</dbReference>
<dbReference type="GO" id="GO:0005762">
    <property type="term" value="C:mitochondrial large ribosomal subunit"/>
    <property type="evidence" value="ECO:0007669"/>
    <property type="project" value="TreeGrafter"/>
</dbReference>
<dbReference type="GO" id="GO:0070126">
    <property type="term" value="P:mitochondrial translational termination"/>
    <property type="evidence" value="ECO:0007669"/>
    <property type="project" value="TreeGrafter"/>
</dbReference>